<evidence type="ECO:0000313" key="3">
    <source>
        <dbReference type="Proteomes" id="UP000427071"/>
    </source>
</evidence>
<dbReference type="GO" id="GO:0004301">
    <property type="term" value="F:epoxide hydrolase activity"/>
    <property type="evidence" value="ECO:0007669"/>
    <property type="project" value="UniProtKB-EC"/>
</dbReference>
<dbReference type="Pfam" id="PF00561">
    <property type="entry name" value="Abhydrolase_1"/>
    <property type="match status" value="1"/>
</dbReference>
<evidence type="ECO:0000259" key="1">
    <source>
        <dbReference type="Pfam" id="PF00561"/>
    </source>
</evidence>
<dbReference type="EC" id="3.3.2.10" evidence="2"/>
<dbReference type="EMBL" id="CP046452">
    <property type="protein sequence ID" value="QGU03014.1"/>
    <property type="molecule type" value="Genomic_DNA"/>
</dbReference>
<dbReference type="SUPFAM" id="SSF53474">
    <property type="entry name" value="alpha/beta-Hydrolases"/>
    <property type="match status" value="1"/>
</dbReference>
<dbReference type="KEGG" id="ckw:CKALI_10820"/>
<dbReference type="InterPro" id="IPR050266">
    <property type="entry name" value="AB_hydrolase_sf"/>
</dbReference>
<dbReference type="PANTHER" id="PTHR43798">
    <property type="entry name" value="MONOACYLGLYCEROL LIPASE"/>
    <property type="match status" value="1"/>
</dbReference>
<evidence type="ECO:0000313" key="2">
    <source>
        <dbReference type="EMBL" id="QGU03014.1"/>
    </source>
</evidence>
<accession>A0A6B8VNM1</accession>
<dbReference type="PANTHER" id="PTHR43798:SF33">
    <property type="entry name" value="HYDROLASE, PUTATIVE (AFU_ORTHOLOGUE AFUA_2G14860)-RELATED"/>
    <property type="match status" value="1"/>
</dbReference>
<dbReference type="InterPro" id="IPR000073">
    <property type="entry name" value="AB_hydrolase_1"/>
</dbReference>
<dbReference type="RefSeq" id="WP_156193342.1">
    <property type="nucleotide sequence ID" value="NZ_CP046452.1"/>
</dbReference>
<name>A0A6B8VNM1_9CORY</name>
<dbReference type="Gene3D" id="3.40.50.1820">
    <property type="entry name" value="alpha/beta hydrolase"/>
    <property type="match status" value="1"/>
</dbReference>
<protein>
    <submittedName>
        <fullName evidence="2">Soluble epoxide hydrolase</fullName>
        <ecNumber evidence="2">3.3.2.10</ecNumber>
    </submittedName>
</protein>
<keyword evidence="3" id="KW-1185">Reference proteome</keyword>
<organism evidence="2 3">
    <name type="scientific">Corynebacterium kalinowskii</name>
    <dbReference type="NCBI Taxonomy" id="2675216"/>
    <lineage>
        <taxon>Bacteria</taxon>
        <taxon>Bacillati</taxon>
        <taxon>Actinomycetota</taxon>
        <taxon>Actinomycetes</taxon>
        <taxon>Mycobacteriales</taxon>
        <taxon>Corynebacteriaceae</taxon>
        <taxon>Corynebacterium</taxon>
    </lineage>
</organism>
<gene>
    <name evidence="2" type="ORF">CKALI_10820</name>
</gene>
<feature type="domain" description="AB hydrolase-1" evidence="1">
    <location>
        <begin position="39"/>
        <end position="140"/>
    </location>
</feature>
<sequence length="235" mass="25237">MTALSPAVLAIPGPFEHELVHTRGTRLHAAVAGAPQAPLVLFLHDCLGGWFDFRHLFEPLSADFHVVAMSARGFAQSDKPPMGYSLREGVGDISGMIRALGHGKATIVAAGTAARLATSLAANYPERVRSLILTDARTRLSPRTLLLARAATNLPDFVAGRSLPPALRTERTLELRALSYQIGGTQHARVKHAKLPGTPLPVKWTSRIEVPVRYASGMPYVADPVAFAEQVQLAT</sequence>
<keyword evidence="2" id="KW-0378">Hydrolase</keyword>
<dbReference type="Proteomes" id="UP000427071">
    <property type="component" value="Chromosome"/>
</dbReference>
<proteinExistence type="predicted"/>
<dbReference type="GO" id="GO:0016020">
    <property type="term" value="C:membrane"/>
    <property type="evidence" value="ECO:0007669"/>
    <property type="project" value="TreeGrafter"/>
</dbReference>
<reference evidence="3" key="1">
    <citation type="submission" date="2019-11" db="EMBL/GenBank/DDBJ databases">
        <title>Complete genome sequence of Corynebacterium kalinowskii 1959, a novel Corynebacterium species isolated from soil of a small paddock in Vilsendorf, Germany.</title>
        <authorList>
            <person name="Schaffert L."/>
            <person name="Ruwe M."/>
            <person name="Milse J."/>
            <person name="Hanuschka K."/>
            <person name="Ortseifen V."/>
            <person name="Droste J."/>
            <person name="Brandt D."/>
            <person name="Schlueter L."/>
            <person name="Kutter Y."/>
            <person name="Vinke S."/>
            <person name="Viehoefer P."/>
            <person name="Jacob L."/>
            <person name="Luebke N.-C."/>
            <person name="Schulte-Berndt E."/>
            <person name="Hain C."/>
            <person name="Linder M."/>
            <person name="Schmidt P."/>
            <person name="Wollenschlaeger L."/>
            <person name="Luttermann T."/>
            <person name="Thieme E."/>
            <person name="Hassa J."/>
            <person name="Haak M."/>
            <person name="Wittchen M."/>
            <person name="Mentz A."/>
            <person name="Persicke M."/>
            <person name="Busche T."/>
            <person name="Ruckert C."/>
        </authorList>
    </citation>
    <scope>NUCLEOTIDE SEQUENCE [LARGE SCALE GENOMIC DNA]</scope>
    <source>
        <strain evidence="3">1959</strain>
    </source>
</reference>
<dbReference type="AlphaFoldDB" id="A0A6B8VNM1"/>
<dbReference type="InterPro" id="IPR029058">
    <property type="entry name" value="AB_hydrolase_fold"/>
</dbReference>